<name>A0ABU5Y4I3_9MYCO</name>
<dbReference type="InterPro" id="IPR036129">
    <property type="entry name" value="Glycerate_kinase_sf"/>
</dbReference>
<dbReference type="EMBL" id="JAYJJU010000036">
    <property type="protein sequence ID" value="MEB3034596.1"/>
    <property type="molecule type" value="Genomic_DNA"/>
</dbReference>
<dbReference type="Gene3D" id="3.40.50.10350">
    <property type="entry name" value="Glycerate kinase, domain 1"/>
    <property type="match status" value="2"/>
</dbReference>
<protein>
    <submittedName>
        <fullName evidence="5">Glycerate kinase</fullName>
    </submittedName>
</protein>
<evidence type="ECO:0000256" key="4">
    <source>
        <dbReference type="PIRNR" id="PIRNR006078"/>
    </source>
</evidence>
<dbReference type="SUPFAM" id="SSF110738">
    <property type="entry name" value="Glycerate kinase I"/>
    <property type="match status" value="1"/>
</dbReference>
<comment type="caution">
    <text evidence="5">The sequence shown here is derived from an EMBL/GenBank/DDBJ whole genome shotgun (WGS) entry which is preliminary data.</text>
</comment>
<keyword evidence="3 4" id="KW-0418">Kinase</keyword>
<evidence type="ECO:0000256" key="3">
    <source>
        <dbReference type="ARBA" id="ARBA00022777"/>
    </source>
</evidence>
<keyword evidence="2 4" id="KW-0808">Transferase</keyword>
<accession>A0ABU5Y4I3</accession>
<dbReference type="RefSeq" id="WP_224976345.1">
    <property type="nucleotide sequence ID" value="NZ_JAYJJU010000036.1"/>
</dbReference>
<evidence type="ECO:0000256" key="1">
    <source>
        <dbReference type="ARBA" id="ARBA00006284"/>
    </source>
</evidence>
<evidence type="ECO:0000313" key="6">
    <source>
        <dbReference type="Proteomes" id="UP001298593"/>
    </source>
</evidence>
<dbReference type="Pfam" id="PF02595">
    <property type="entry name" value="Gly_kinase"/>
    <property type="match status" value="1"/>
</dbReference>
<dbReference type="InterPro" id="IPR018193">
    <property type="entry name" value="Glyc_kinase_flavodox-like_fold"/>
</dbReference>
<comment type="similarity">
    <text evidence="1 4">Belongs to the glycerate kinase type-1 family.</text>
</comment>
<gene>
    <name evidence="5" type="ORF">KV113_23945</name>
</gene>
<reference evidence="5 6" key="1">
    <citation type="submission" date="2023-12" db="EMBL/GenBank/DDBJ databases">
        <title>Description of new species of Mycobacterium terrae complex isolated from sewage at the Sao Paulo Zoological Park Foundation in Brazil.</title>
        <authorList>
            <person name="Romagnoli C.L."/>
            <person name="Conceicao E.C."/>
            <person name="Machado E."/>
            <person name="Barreto L.B.P.F."/>
            <person name="Sharma A."/>
            <person name="Silva N.M."/>
            <person name="Marques L.E."/>
            <person name="Juliana M.A."/>
            <person name="Lourenco M.C.S."/>
            <person name="Digiampietri L.A."/>
            <person name="Suffys P.N."/>
            <person name="Viana-Niero C."/>
        </authorList>
    </citation>
    <scope>NUCLEOTIDE SEQUENCE [LARGE SCALE GENOMIC DNA]</scope>
    <source>
        <strain evidence="5 6">MYC340</strain>
    </source>
</reference>
<dbReference type="GO" id="GO:0016301">
    <property type="term" value="F:kinase activity"/>
    <property type="evidence" value="ECO:0007669"/>
    <property type="project" value="UniProtKB-KW"/>
</dbReference>
<dbReference type="InterPro" id="IPR018197">
    <property type="entry name" value="Glycerate_kinase_RE-like"/>
</dbReference>
<dbReference type="PANTHER" id="PTHR21599">
    <property type="entry name" value="GLYCERATE KINASE"/>
    <property type="match status" value="1"/>
</dbReference>
<evidence type="ECO:0000256" key="2">
    <source>
        <dbReference type="ARBA" id="ARBA00022679"/>
    </source>
</evidence>
<dbReference type="InterPro" id="IPR004381">
    <property type="entry name" value="Glycerate_kinase"/>
</dbReference>
<dbReference type="PANTHER" id="PTHR21599:SF0">
    <property type="entry name" value="GLYCERATE KINASE"/>
    <property type="match status" value="1"/>
</dbReference>
<dbReference type="PIRSF" id="PIRSF006078">
    <property type="entry name" value="GlxK"/>
    <property type="match status" value="1"/>
</dbReference>
<dbReference type="Proteomes" id="UP001298593">
    <property type="component" value="Unassembled WGS sequence"/>
</dbReference>
<evidence type="ECO:0000313" key="5">
    <source>
        <dbReference type="EMBL" id="MEB3034596.1"/>
    </source>
</evidence>
<organism evidence="5 6">
    <name type="scientific">[Mycobacterium] nativiensis</name>
    <dbReference type="NCBI Taxonomy" id="2855503"/>
    <lineage>
        <taxon>Bacteria</taxon>
        <taxon>Bacillati</taxon>
        <taxon>Actinomycetota</taxon>
        <taxon>Actinomycetes</taxon>
        <taxon>Mycobacteriales</taxon>
        <taxon>Mycobacteriaceae</taxon>
        <taxon>Mycolicibacter</taxon>
    </lineage>
</organism>
<proteinExistence type="inferred from homology"/>
<dbReference type="Gene3D" id="3.90.1510.10">
    <property type="entry name" value="Glycerate kinase, domain 2"/>
    <property type="match status" value="2"/>
</dbReference>
<keyword evidence="6" id="KW-1185">Reference proteome</keyword>
<sequence length="381" mass="37555">MAEQSGGGARAAAGASTLRVLIAPDCFGESLTAVQAAAAISTGWHRSRPHDRLMIAPQSDGGPGFVSVLAELLGGVQGSQVSGPLETSVEAEWVFDAASKTAYLECAQACGLALLGGPPTPQTALAAHSAGVGQLIDAALSAGAHRIVVGLGGSASTDGGRGMVDALGGLAAGRERLADVELVAACDVEYPLLGPWGAARVFGPQKGADPATVAVLESRLSAWGTDLDAAAGWQVSAASGGGAAGGIGAALLALGGVVESGADIVARHTDLAAALAEADLLVTGEGRFDEQSLHGKVIGSLAAAARRRERELPVLVLAGQIGLDEPALRSAGIAVARAIADHAGSVGLALVDAANQLIGLATVTSSQIGIRPADSPQPADP</sequence>